<dbReference type="GeneID" id="98144503"/>
<evidence type="ECO:0000256" key="1">
    <source>
        <dbReference type="ARBA" id="ARBA00004141"/>
    </source>
</evidence>
<feature type="transmembrane region" description="Helical" evidence="5">
    <location>
        <begin position="6"/>
        <end position="24"/>
    </location>
</feature>
<evidence type="ECO:0000256" key="5">
    <source>
        <dbReference type="SAM" id="Phobius"/>
    </source>
</evidence>
<evidence type="ECO:0000256" key="2">
    <source>
        <dbReference type="ARBA" id="ARBA00022692"/>
    </source>
</evidence>
<dbReference type="Proteomes" id="UP001610432">
    <property type="component" value="Unassembled WGS sequence"/>
</dbReference>
<comment type="subcellular location">
    <subcellularLocation>
        <location evidence="1">Membrane</location>
        <topology evidence="1">Multi-pass membrane protein</topology>
    </subcellularLocation>
</comment>
<feature type="transmembrane region" description="Helical" evidence="5">
    <location>
        <begin position="111"/>
        <end position="134"/>
    </location>
</feature>
<proteinExistence type="predicted"/>
<evidence type="ECO:0000313" key="6">
    <source>
        <dbReference type="EMBL" id="KAL2865925.1"/>
    </source>
</evidence>
<keyword evidence="3 5" id="KW-1133">Transmembrane helix</keyword>
<dbReference type="InterPro" id="IPR006603">
    <property type="entry name" value="PQ-loop_rpt"/>
</dbReference>
<evidence type="ECO:0000313" key="7">
    <source>
        <dbReference type="Proteomes" id="UP001610432"/>
    </source>
</evidence>
<keyword evidence="7" id="KW-1185">Reference proteome</keyword>
<reference evidence="6 7" key="1">
    <citation type="submission" date="2024-07" db="EMBL/GenBank/DDBJ databases">
        <title>Section-level genome sequencing and comparative genomics of Aspergillus sections Usti and Cavernicolus.</title>
        <authorList>
            <consortium name="Lawrence Berkeley National Laboratory"/>
            <person name="Nybo J.L."/>
            <person name="Vesth T.C."/>
            <person name="Theobald S."/>
            <person name="Frisvad J.C."/>
            <person name="Larsen T.O."/>
            <person name="Kjaerboelling I."/>
            <person name="Rothschild-Mancinelli K."/>
            <person name="Lyhne E.K."/>
            <person name="Kogle M.E."/>
            <person name="Barry K."/>
            <person name="Clum A."/>
            <person name="Na H."/>
            <person name="Ledsgaard L."/>
            <person name="Lin J."/>
            <person name="Lipzen A."/>
            <person name="Kuo A."/>
            <person name="Riley R."/>
            <person name="Mondo S."/>
            <person name="Labutti K."/>
            <person name="Haridas S."/>
            <person name="Pangalinan J."/>
            <person name="Salamov A.A."/>
            <person name="Simmons B.A."/>
            <person name="Magnuson J.K."/>
            <person name="Chen J."/>
            <person name="Drula E."/>
            <person name="Henrissat B."/>
            <person name="Wiebenga A."/>
            <person name="Lubbers R.J."/>
            <person name="Gomes A.C."/>
            <person name="Macurrencykelacurrency M.R."/>
            <person name="Stajich J."/>
            <person name="Grigoriev I.V."/>
            <person name="Mortensen U.H."/>
            <person name="De Vries R.P."/>
            <person name="Baker S.E."/>
            <person name="Andersen M.R."/>
        </authorList>
    </citation>
    <scope>NUCLEOTIDE SEQUENCE [LARGE SCALE GENOMIC DNA]</scope>
    <source>
        <strain evidence="6 7">CBS 449.75</strain>
    </source>
</reference>
<feature type="transmembrane region" description="Helical" evidence="5">
    <location>
        <begin position="79"/>
        <end position="99"/>
    </location>
</feature>
<organism evidence="6 7">
    <name type="scientific">Aspergillus lucknowensis</name>
    <dbReference type="NCBI Taxonomy" id="176173"/>
    <lineage>
        <taxon>Eukaryota</taxon>
        <taxon>Fungi</taxon>
        <taxon>Dikarya</taxon>
        <taxon>Ascomycota</taxon>
        <taxon>Pezizomycotina</taxon>
        <taxon>Eurotiomycetes</taxon>
        <taxon>Eurotiomycetidae</taxon>
        <taxon>Eurotiales</taxon>
        <taxon>Aspergillaceae</taxon>
        <taxon>Aspergillus</taxon>
        <taxon>Aspergillus subgen. Nidulantes</taxon>
    </lineage>
</organism>
<dbReference type="Pfam" id="PF04193">
    <property type="entry name" value="PQ-loop"/>
    <property type="match status" value="1"/>
</dbReference>
<sequence>MTLPTLPNWIRIILIILSTASFYPQIRRIQLRNSTYGISTAYILFNLISATEHFTFLFALLVNSSGDVFIHEPPTTGDWLNLCQFFVVWMGCLVLFGQAIHSLHANPCRKLILLAIYIQYICISILPEVIDAIITPKETRKQRPPTNEREWMVGLFLSAHAMTILPLSAVFRIAGFIDQSRLILRRRRGQPSVLSLTGLVYQALVFALASGLWVLRVQQPDPPMPVRRPMDWKNWYHIIGWPVVDDAVYALGQWVLFLFAVCWRSRSDARDEAVHTGETDALLGDDEGHAYGGTRTS</sequence>
<feature type="transmembrane region" description="Helical" evidence="5">
    <location>
        <begin position="235"/>
        <end position="261"/>
    </location>
</feature>
<gene>
    <name evidence="6" type="ORF">BJX67DRAFT_356793</name>
</gene>
<feature type="transmembrane region" description="Helical" evidence="5">
    <location>
        <begin position="36"/>
        <end position="59"/>
    </location>
</feature>
<feature type="transmembrane region" description="Helical" evidence="5">
    <location>
        <begin position="154"/>
        <end position="173"/>
    </location>
</feature>
<dbReference type="RefSeq" id="XP_070884904.1">
    <property type="nucleotide sequence ID" value="XM_071029431.1"/>
</dbReference>
<evidence type="ECO:0000256" key="4">
    <source>
        <dbReference type="ARBA" id="ARBA00023136"/>
    </source>
</evidence>
<protein>
    <submittedName>
        <fullName evidence="6">Uncharacterized protein</fullName>
    </submittedName>
</protein>
<keyword evidence="4 5" id="KW-0472">Membrane</keyword>
<comment type="caution">
    <text evidence="6">The sequence shown here is derived from an EMBL/GenBank/DDBJ whole genome shotgun (WGS) entry which is preliminary data.</text>
</comment>
<feature type="transmembrane region" description="Helical" evidence="5">
    <location>
        <begin position="193"/>
        <end position="215"/>
    </location>
</feature>
<accession>A0ABR4LN01</accession>
<name>A0ABR4LN01_9EURO</name>
<keyword evidence="2 5" id="KW-0812">Transmembrane</keyword>
<evidence type="ECO:0000256" key="3">
    <source>
        <dbReference type="ARBA" id="ARBA00022989"/>
    </source>
</evidence>
<dbReference type="EMBL" id="JBFXLQ010000028">
    <property type="protein sequence ID" value="KAL2865925.1"/>
    <property type="molecule type" value="Genomic_DNA"/>
</dbReference>